<dbReference type="Pfam" id="PF00072">
    <property type="entry name" value="Response_reg"/>
    <property type="match status" value="1"/>
</dbReference>
<dbReference type="EMBL" id="RJUF01000053">
    <property type="protein sequence ID" value="MCP9764032.1"/>
    <property type="molecule type" value="Genomic_DNA"/>
</dbReference>
<dbReference type="InterPro" id="IPR001789">
    <property type="entry name" value="Sig_transdc_resp-reg_receiver"/>
</dbReference>
<evidence type="ECO:0000259" key="2">
    <source>
        <dbReference type="PROSITE" id="PS50110"/>
    </source>
</evidence>
<dbReference type="GO" id="GO:0003677">
    <property type="term" value="F:DNA binding"/>
    <property type="evidence" value="ECO:0007669"/>
    <property type="project" value="UniProtKB-KW"/>
</dbReference>
<sequence>MIEILILEDDYIWQSKIEVMLHKYPNYKIVGFAENTIKGKQMIEHLNPDIILADIYLGTENTIDVLFNNLRQKPTVFITSSDEKSNFENVFEFPMSNFIMKPFHEFTLIAILNQLKVNYIKKQLPHLIFKTSNAKSTKIFVDNISHIQVEGNYSIFYTCDSRKFARKIALKKTISNLQEYFIQANKNTAVNISKIEKMENYQIKLHKLVKEITIGRRYQKKLLELDLYCG</sequence>
<gene>
    <name evidence="3" type="ORF">EGI31_13835</name>
</gene>
<dbReference type="GO" id="GO:0000156">
    <property type="term" value="F:phosphorelay response regulator activity"/>
    <property type="evidence" value="ECO:0007669"/>
    <property type="project" value="TreeGrafter"/>
</dbReference>
<organism evidence="3 4">
    <name type="scientific">Lacihabitans soyangensis</name>
    <dbReference type="NCBI Taxonomy" id="869394"/>
    <lineage>
        <taxon>Bacteria</taxon>
        <taxon>Pseudomonadati</taxon>
        <taxon>Bacteroidota</taxon>
        <taxon>Cytophagia</taxon>
        <taxon>Cytophagales</taxon>
        <taxon>Leadbetterellaceae</taxon>
        <taxon>Lacihabitans</taxon>
    </lineage>
</organism>
<keyword evidence="3" id="KW-0238">DNA-binding</keyword>
<keyword evidence="1" id="KW-0597">Phosphoprotein</keyword>
<dbReference type="PANTHER" id="PTHR45526">
    <property type="entry name" value="TRANSCRIPTIONAL REGULATORY PROTEIN DPIA"/>
    <property type="match status" value="1"/>
</dbReference>
<dbReference type="AlphaFoldDB" id="A0AAE3KT51"/>
<comment type="caution">
    <text evidence="3">The sequence shown here is derived from an EMBL/GenBank/DDBJ whole genome shotgun (WGS) entry which is preliminary data.</text>
</comment>
<keyword evidence="4" id="KW-1185">Reference proteome</keyword>
<feature type="modified residue" description="4-aspartylphosphate" evidence="1">
    <location>
        <position position="54"/>
    </location>
</feature>
<name>A0AAE3KT51_9BACT</name>
<feature type="domain" description="Response regulatory" evidence="2">
    <location>
        <begin position="3"/>
        <end position="116"/>
    </location>
</feature>
<dbReference type="SUPFAM" id="SSF52172">
    <property type="entry name" value="CheY-like"/>
    <property type="match status" value="1"/>
</dbReference>
<dbReference type="InterPro" id="IPR007492">
    <property type="entry name" value="LytTR_DNA-bd_dom"/>
</dbReference>
<dbReference type="SMART" id="SM00850">
    <property type="entry name" value="LytTR"/>
    <property type="match status" value="1"/>
</dbReference>
<dbReference type="InterPro" id="IPR011006">
    <property type="entry name" value="CheY-like_superfamily"/>
</dbReference>
<dbReference type="RefSeq" id="WP_255037792.1">
    <property type="nucleotide sequence ID" value="NZ_RJUF01000053.1"/>
</dbReference>
<dbReference type="Proteomes" id="UP001204144">
    <property type="component" value="Unassembled WGS sequence"/>
</dbReference>
<accession>A0AAE3KT51</accession>
<dbReference type="InterPro" id="IPR051271">
    <property type="entry name" value="2C-system_Tx_regulators"/>
</dbReference>
<evidence type="ECO:0000313" key="4">
    <source>
        <dbReference type="Proteomes" id="UP001204144"/>
    </source>
</evidence>
<evidence type="ECO:0000256" key="1">
    <source>
        <dbReference type="PROSITE-ProRule" id="PRU00169"/>
    </source>
</evidence>
<dbReference type="SMART" id="SM00448">
    <property type="entry name" value="REC"/>
    <property type="match status" value="1"/>
</dbReference>
<reference evidence="3 4" key="1">
    <citation type="submission" date="2018-11" db="EMBL/GenBank/DDBJ databases">
        <title>Novel bacteria species description.</title>
        <authorList>
            <person name="Han J.-H."/>
        </authorList>
    </citation>
    <scope>NUCLEOTIDE SEQUENCE [LARGE SCALE GENOMIC DNA]</scope>
    <source>
        <strain evidence="3 4">KCTC23259</strain>
    </source>
</reference>
<dbReference type="PROSITE" id="PS50110">
    <property type="entry name" value="RESPONSE_REGULATORY"/>
    <property type="match status" value="1"/>
</dbReference>
<dbReference type="Gene3D" id="2.40.50.1020">
    <property type="entry name" value="LytTr DNA-binding domain"/>
    <property type="match status" value="1"/>
</dbReference>
<proteinExistence type="predicted"/>
<evidence type="ECO:0000313" key="3">
    <source>
        <dbReference type="EMBL" id="MCP9764032.1"/>
    </source>
</evidence>
<dbReference type="Pfam" id="PF04397">
    <property type="entry name" value="LytTR"/>
    <property type="match status" value="1"/>
</dbReference>
<protein>
    <submittedName>
        <fullName evidence="3">DNA-binding response regulator</fullName>
    </submittedName>
</protein>
<dbReference type="PANTHER" id="PTHR45526:SF1">
    <property type="entry name" value="TRANSCRIPTIONAL REGULATORY PROTEIN DCUR-RELATED"/>
    <property type="match status" value="1"/>
</dbReference>
<dbReference type="Gene3D" id="3.40.50.2300">
    <property type="match status" value="1"/>
</dbReference>